<dbReference type="EMBL" id="BMAW01021833">
    <property type="protein sequence ID" value="GFT74901.1"/>
    <property type="molecule type" value="Genomic_DNA"/>
</dbReference>
<feature type="region of interest" description="Disordered" evidence="1">
    <location>
        <begin position="80"/>
        <end position="102"/>
    </location>
</feature>
<comment type="caution">
    <text evidence="2">The sequence shown here is derived from an EMBL/GenBank/DDBJ whole genome shotgun (WGS) entry which is preliminary data.</text>
</comment>
<reference evidence="2" key="1">
    <citation type="submission" date="2020-08" db="EMBL/GenBank/DDBJ databases">
        <title>Multicomponent nature underlies the extraordinary mechanical properties of spider dragline silk.</title>
        <authorList>
            <person name="Kono N."/>
            <person name="Nakamura H."/>
            <person name="Mori M."/>
            <person name="Yoshida Y."/>
            <person name="Ohtoshi R."/>
            <person name="Malay A.D."/>
            <person name="Moran D.A.P."/>
            <person name="Tomita M."/>
            <person name="Numata K."/>
            <person name="Arakawa K."/>
        </authorList>
    </citation>
    <scope>NUCLEOTIDE SEQUENCE</scope>
</reference>
<proteinExistence type="predicted"/>
<protein>
    <submittedName>
        <fullName evidence="2">Uncharacterized protein</fullName>
    </submittedName>
</protein>
<evidence type="ECO:0000313" key="2">
    <source>
        <dbReference type="EMBL" id="GFT74901.1"/>
    </source>
</evidence>
<gene>
    <name evidence="2" type="ORF">NPIL_38031</name>
</gene>
<dbReference type="Proteomes" id="UP000887013">
    <property type="component" value="Unassembled WGS sequence"/>
</dbReference>
<dbReference type="AlphaFoldDB" id="A0A8X6U2D1"/>
<evidence type="ECO:0000313" key="3">
    <source>
        <dbReference type="Proteomes" id="UP000887013"/>
    </source>
</evidence>
<organism evidence="2 3">
    <name type="scientific">Nephila pilipes</name>
    <name type="common">Giant wood spider</name>
    <name type="synonym">Nephila maculata</name>
    <dbReference type="NCBI Taxonomy" id="299642"/>
    <lineage>
        <taxon>Eukaryota</taxon>
        <taxon>Metazoa</taxon>
        <taxon>Ecdysozoa</taxon>
        <taxon>Arthropoda</taxon>
        <taxon>Chelicerata</taxon>
        <taxon>Arachnida</taxon>
        <taxon>Araneae</taxon>
        <taxon>Araneomorphae</taxon>
        <taxon>Entelegynae</taxon>
        <taxon>Araneoidea</taxon>
        <taxon>Nephilidae</taxon>
        <taxon>Nephila</taxon>
    </lineage>
</organism>
<sequence length="126" mass="13456">MGNLPSRTSVPHPQCLAASGPGFCLVIRRRSGSQLRRLQESPPHFPDGLVAAAVTSGRETGKMQMIEVAAVALAVATGLPRPVSTGGRNRKTHDGIAGTENLSDWKCNPDHLEILNMPLNGPEKKR</sequence>
<keyword evidence="3" id="KW-1185">Reference proteome</keyword>
<evidence type="ECO:0000256" key="1">
    <source>
        <dbReference type="SAM" id="MobiDB-lite"/>
    </source>
</evidence>
<accession>A0A8X6U2D1</accession>
<name>A0A8X6U2D1_NEPPI</name>